<dbReference type="FunFam" id="3.90.1150.10:FF:000033">
    <property type="entry name" value="Cystathionine gamma-synthase"/>
    <property type="match status" value="1"/>
</dbReference>
<evidence type="ECO:0000313" key="6">
    <source>
        <dbReference type="EMBL" id="WEU40128.1"/>
    </source>
</evidence>
<accession>A0AAF0D200</accession>
<comment type="subunit">
    <text evidence="3">Homotetramer.</text>
</comment>
<dbReference type="InterPro" id="IPR006235">
    <property type="entry name" value="OAc-hSer/O-AcSer_sulfhydrylase"/>
</dbReference>
<proteinExistence type="inferred from homology"/>
<dbReference type="FunFam" id="3.40.640.10:FF:000035">
    <property type="entry name" value="O-succinylhomoserine sulfhydrylase"/>
    <property type="match status" value="1"/>
</dbReference>
<dbReference type="GO" id="GO:0019346">
    <property type="term" value="P:transsulfuration"/>
    <property type="evidence" value="ECO:0007669"/>
    <property type="project" value="InterPro"/>
</dbReference>
<dbReference type="SUPFAM" id="SSF53383">
    <property type="entry name" value="PLP-dependent transferases"/>
    <property type="match status" value="1"/>
</dbReference>
<dbReference type="GO" id="GO:0071269">
    <property type="term" value="P:L-homocysteine biosynthetic process"/>
    <property type="evidence" value="ECO:0007669"/>
    <property type="project" value="TreeGrafter"/>
</dbReference>
<evidence type="ECO:0000256" key="2">
    <source>
        <dbReference type="ARBA" id="ARBA00009077"/>
    </source>
</evidence>
<comment type="cofactor">
    <cofactor evidence="1">
        <name>pyridoxal 5'-phosphate</name>
        <dbReference type="ChEBI" id="CHEBI:597326"/>
    </cofactor>
</comment>
<evidence type="ECO:0000256" key="4">
    <source>
        <dbReference type="ARBA" id="ARBA00022679"/>
    </source>
</evidence>
<dbReference type="Gene3D" id="3.90.1150.10">
    <property type="entry name" value="Aspartate Aminotransferase, domain 1"/>
    <property type="match status" value="1"/>
</dbReference>
<dbReference type="EMBL" id="CP091871">
    <property type="protein sequence ID" value="WEU40128.1"/>
    <property type="molecule type" value="Genomic_DNA"/>
</dbReference>
<gene>
    <name evidence="6" type="ORF">OdinLCB4_006565</name>
</gene>
<sequence length="425" mass="46887">MKELRFNTKVVHAGYRGEPTTHSCFPPIYQTAAYYFENTEHAAKLFALEEQGNIYTRIGNPTVSILEEKISILENGAAALATASGQAAITLAVLNICENGDEIVSSSNLYGGTYNLFAVTLRKMGVKTHFVDPGRVENFSEKINSKTKALYVETLGNPKLDMADLKEISKIAHDNNIPLIVDNTITTPYLIQPIEYGADIVVHSMTKYLSGHGNTIAGIIVDSGRFDWSKKPFKGITEPDPSYHGVNYLKSFKEKAYITKARVQLLRDLGPSLSPFNAYLILQGVETLHLRMQRQCDNALKIAEYLIQHPKVAWVNYPGLPDHPTHKLAKKYLRNGYGAIIGFGIKGGLKAGKKFIDSLKVFSHVANIGDVKSLAIHPASTTHQQLTEEERLAAGVTDDFIRLSIGIEDVNDLIEDLENAIKAGD</sequence>
<dbReference type="GO" id="GO:0005737">
    <property type="term" value="C:cytoplasm"/>
    <property type="evidence" value="ECO:0007669"/>
    <property type="project" value="TreeGrafter"/>
</dbReference>
<reference evidence="6" key="1">
    <citation type="journal article" date="2017" name="Nature">
        <title>Asgard archaea illuminate the origin of eukaryotic cellular complexity.</title>
        <authorList>
            <person name="Zaremba-Niedzwiedzka K."/>
            <person name="Caceres E.F."/>
            <person name="Saw J.H."/>
            <person name="Backstrom D."/>
            <person name="Juzokaite L."/>
            <person name="Vancaester E."/>
            <person name="Seitz K.W."/>
            <person name="Anantharaman K."/>
            <person name="Starnawski P."/>
            <person name="Kjeldsen K.U."/>
            <person name="Scott M.B."/>
            <person name="Nunoura T."/>
            <person name="Banfield J.F."/>
            <person name="Schramm A."/>
            <person name="Baker B.J."/>
            <person name="Spang A."/>
            <person name="Ettema T.J.G."/>
        </authorList>
    </citation>
    <scope>NUCLEOTIDE SEQUENCE</scope>
    <source>
        <strain evidence="6">LCB_4</strain>
    </source>
</reference>
<dbReference type="GO" id="GO:0003961">
    <property type="term" value="F:O-acetylhomoserine aminocarboxypropyltransferase activity"/>
    <property type="evidence" value="ECO:0007669"/>
    <property type="project" value="TreeGrafter"/>
</dbReference>
<dbReference type="InterPro" id="IPR015422">
    <property type="entry name" value="PyrdxlP-dep_Trfase_small"/>
</dbReference>
<dbReference type="PIRSF" id="PIRSF001434">
    <property type="entry name" value="CGS"/>
    <property type="match status" value="1"/>
</dbReference>
<keyword evidence="5" id="KW-0663">Pyridoxal phosphate</keyword>
<name>A0AAF0D200_ODILC</name>
<dbReference type="InterPro" id="IPR015424">
    <property type="entry name" value="PyrdxlP-dep_Trfase"/>
</dbReference>
<protein>
    <submittedName>
        <fullName evidence="6">O-acetylhomoserine aminocarboxypropyltransferase/cysteine synthase</fullName>
    </submittedName>
</protein>
<dbReference type="NCBIfam" id="TIGR01326">
    <property type="entry name" value="OAH_OAS_sulfhy"/>
    <property type="match status" value="1"/>
</dbReference>
<dbReference type="Gene3D" id="3.40.640.10">
    <property type="entry name" value="Type I PLP-dependent aspartate aminotransferase-like (Major domain)"/>
    <property type="match status" value="1"/>
</dbReference>
<evidence type="ECO:0000256" key="1">
    <source>
        <dbReference type="ARBA" id="ARBA00001933"/>
    </source>
</evidence>
<evidence type="ECO:0000256" key="3">
    <source>
        <dbReference type="ARBA" id="ARBA00011881"/>
    </source>
</evidence>
<dbReference type="PANTHER" id="PTHR43797">
    <property type="entry name" value="HOMOCYSTEINE/CYSTEINE SYNTHASE"/>
    <property type="match status" value="1"/>
</dbReference>
<keyword evidence="4" id="KW-0808">Transferase</keyword>
<evidence type="ECO:0000313" key="7">
    <source>
        <dbReference type="Proteomes" id="UP000186851"/>
    </source>
</evidence>
<reference evidence="6" key="2">
    <citation type="journal article" date="2022" name="Nat. Microbiol.">
        <title>A closed Candidatus Odinarchaeum chromosome exposes Asgard archaeal viruses.</title>
        <authorList>
            <person name="Tamarit D."/>
            <person name="Caceres E.F."/>
            <person name="Krupovic M."/>
            <person name="Nijland R."/>
            <person name="Eme L."/>
            <person name="Robinson N.P."/>
            <person name="Ettema T.J.G."/>
        </authorList>
    </citation>
    <scope>NUCLEOTIDE SEQUENCE</scope>
    <source>
        <strain evidence="6">LCB_4</strain>
    </source>
</reference>
<dbReference type="GO" id="GO:0006535">
    <property type="term" value="P:cysteine biosynthetic process from serine"/>
    <property type="evidence" value="ECO:0007669"/>
    <property type="project" value="TreeGrafter"/>
</dbReference>
<dbReference type="KEGG" id="oyw:OdinLCB4_006565"/>
<dbReference type="PANTHER" id="PTHR43797:SF2">
    <property type="entry name" value="HOMOCYSTEINE_CYSTEINE SYNTHASE"/>
    <property type="match status" value="1"/>
</dbReference>
<comment type="similarity">
    <text evidence="2">Belongs to the trans-sulfuration enzymes family.</text>
</comment>
<dbReference type="GO" id="GO:0004124">
    <property type="term" value="F:cysteine synthase activity"/>
    <property type="evidence" value="ECO:0007669"/>
    <property type="project" value="TreeGrafter"/>
</dbReference>
<dbReference type="InterPro" id="IPR000277">
    <property type="entry name" value="Cys/Met-Metab_PyrdxlP-dep_enz"/>
</dbReference>
<dbReference type="InterPro" id="IPR015421">
    <property type="entry name" value="PyrdxlP-dep_Trfase_major"/>
</dbReference>
<dbReference type="GO" id="GO:0030170">
    <property type="term" value="F:pyridoxal phosphate binding"/>
    <property type="evidence" value="ECO:0007669"/>
    <property type="project" value="InterPro"/>
</dbReference>
<dbReference type="AlphaFoldDB" id="A0AAF0D200"/>
<dbReference type="Pfam" id="PF01053">
    <property type="entry name" value="Cys_Met_Meta_PP"/>
    <property type="match status" value="1"/>
</dbReference>
<organism evidence="6 7">
    <name type="scientific">Odinarchaeota yellowstonii (strain LCB_4)</name>
    <dbReference type="NCBI Taxonomy" id="1841599"/>
    <lineage>
        <taxon>Archaea</taxon>
        <taxon>Promethearchaeati</taxon>
        <taxon>Candidatus Odinarchaeota</taxon>
        <taxon>Candidatus Odinarchaeia</taxon>
        <taxon>Candidatus Odinarchaeales</taxon>
        <taxon>Candidatus Odinarchaeaceae</taxon>
        <taxon>Candidatus Odinarchaeum</taxon>
    </lineage>
</organism>
<dbReference type="CDD" id="cd00614">
    <property type="entry name" value="CGS_like"/>
    <property type="match status" value="1"/>
</dbReference>
<dbReference type="Proteomes" id="UP000186851">
    <property type="component" value="Chromosome"/>
</dbReference>
<evidence type="ECO:0000256" key="5">
    <source>
        <dbReference type="ARBA" id="ARBA00022898"/>
    </source>
</evidence>